<dbReference type="AlphaFoldDB" id="A0A6I6QZV4"/>
<feature type="region of interest" description="Disordered" evidence="1">
    <location>
        <begin position="449"/>
        <end position="587"/>
    </location>
</feature>
<sequence>MPFNPFAGQPADTHRGRPRKKEPEPTQTEPEVPVEAPAETESSWEAAWGGTASVEPKPEPPMEADGPTGVPVEPEPPAETPAPAEASAKRETDMEPEPPVSTPEERDSPDAFAAAFARQDEPVDAFGSGRQGESEPYAPVERDSPAAFATAFGGSAPEEPVDAPAPEEPEPSDAFAAAFGGAEPVDAPEPDVPPEFAAAFTEPGESDLSNEPEDLAERARLERIGMETADPDENGDGFGDWRSMIGSMSEDGPAGLSGGWGPEEPLAQEPAGPEPTPPEPVHEPVEPSGGWGQSASDGWSTPSVDEGQPDDGWGRSGDMDEGEEEESADAGGNLVKPIAVIAACVLVIAMLGVGAFLLVRNIADGRARSVRDASCATYSRWVGEYNRAASDAKRLSVKVGAVDRQCPASGADKAAKTVKAKAEKLSAEVAGAAKREWIKDKKTLAGLKDDYPSASADTLSDAKDLAGEDDPTDLADLNDMKARAKSLVGKAKKEQSAADAKEKAEREAKEKADAEAKAKQEAEQEAARRQAEEAARQQAAQQQAQQSQRTYTPQRQTYTPQRQTTTPVPTPTPAQPAAPSGNASQDF</sequence>
<feature type="compositionally biased region" description="Basic and acidic residues" evidence="1">
    <location>
        <begin position="491"/>
        <end position="535"/>
    </location>
</feature>
<feature type="transmembrane region" description="Helical" evidence="2">
    <location>
        <begin position="338"/>
        <end position="359"/>
    </location>
</feature>
<name>A0A6I6QZV4_BIFAD</name>
<feature type="compositionally biased region" description="Low complexity" evidence="1">
    <location>
        <begin position="25"/>
        <end position="41"/>
    </location>
</feature>
<keyword evidence="2" id="KW-0472">Membrane</keyword>
<feature type="compositionally biased region" description="Acidic residues" evidence="1">
    <location>
        <begin position="319"/>
        <end position="328"/>
    </location>
</feature>
<evidence type="ECO:0000256" key="2">
    <source>
        <dbReference type="SAM" id="Phobius"/>
    </source>
</evidence>
<feature type="compositionally biased region" description="Low complexity" evidence="1">
    <location>
        <begin position="536"/>
        <end position="567"/>
    </location>
</feature>
<accession>A0A6I6QZV4</accession>
<reference evidence="3 4" key="1">
    <citation type="submission" date="2019-12" db="EMBL/GenBank/DDBJ databases">
        <title>Draft Genome Sequence of Bifidobacterium adolescentis ZJ2.</title>
        <authorList>
            <person name="Jin Z."/>
        </authorList>
    </citation>
    <scope>NUCLEOTIDE SEQUENCE [LARGE SCALE GENOMIC DNA]</scope>
    <source>
        <strain evidence="3 4">ZJ2</strain>
    </source>
</reference>
<feature type="compositionally biased region" description="Low complexity" evidence="1">
    <location>
        <begin position="172"/>
        <end position="185"/>
    </location>
</feature>
<proteinExistence type="predicted"/>
<feature type="compositionally biased region" description="Acidic residues" evidence="1">
    <location>
        <begin position="159"/>
        <end position="171"/>
    </location>
</feature>
<dbReference type="RefSeq" id="WP_159140601.1">
    <property type="nucleotide sequence ID" value="NZ_CP047129.1"/>
</dbReference>
<feature type="compositionally biased region" description="Basic and acidic residues" evidence="1">
    <location>
        <begin position="215"/>
        <end position="225"/>
    </location>
</feature>
<feature type="compositionally biased region" description="Polar residues" evidence="1">
    <location>
        <begin position="293"/>
        <end position="303"/>
    </location>
</feature>
<evidence type="ECO:0000313" key="4">
    <source>
        <dbReference type="Proteomes" id="UP000464884"/>
    </source>
</evidence>
<protein>
    <submittedName>
        <fullName evidence="3">Uncharacterized protein</fullName>
    </submittedName>
</protein>
<keyword evidence="2" id="KW-0812">Transmembrane</keyword>
<gene>
    <name evidence="3" type="ORF">F3K97_05075</name>
</gene>
<evidence type="ECO:0000256" key="1">
    <source>
        <dbReference type="SAM" id="MobiDB-lite"/>
    </source>
</evidence>
<dbReference type="EMBL" id="CP047129">
    <property type="protein sequence ID" value="QHB62701.1"/>
    <property type="molecule type" value="Genomic_DNA"/>
</dbReference>
<organism evidence="3 4">
    <name type="scientific">Bifidobacterium adolescentis</name>
    <dbReference type="NCBI Taxonomy" id="1680"/>
    <lineage>
        <taxon>Bacteria</taxon>
        <taxon>Bacillati</taxon>
        <taxon>Actinomycetota</taxon>
        <taxon>Actinomycetes</taxon>
        <taxon>Bifidobacteriales</taxon>
        <taxon>Bifidobacteriaceae</taxon>
        <taxon>Bifidobacterium</taxon>
    </lineage>
</organism>
<dbReference type="Proteomes" id="UP000464884">
    <property type="component" value="Chromosome"/>
</dbReference>
<keyword evidence="2" id="KW-1133">Transmembrane helix</keyword>
<feature type="compositionally biased region" description="Acidic residues" evidence="1">
    <location>
        <begin position="204"/>
        <end position="214"/>
    </location>
</feature>
<evidence type="ECO:0000313" key="3">
    <source>
        <dbReference type="EMBL" id="QHB62701.1"/>
    </source>
</evidence>
<feature type="region of interest" description="Disordered" evidence="1">
    <location>
        <begin position="1"/>
        <end position="330"/>
    </location>
</feature>